<dbReference type="EMBL" id="BRZM01000090">
    <property type="protein sequence ID" value="GLD66275.1"/>
    <property type="molecule type" value="Genomic_DNA"/>
</dbReference>
<evidence type="ECO:0000259" key="2">
    <source>
        <dbReference type="Pfam" id="PF12657"/>
    </source>
</evidence>
<feature type="compositionally biased region" description="Basic and acidic residues" evidence="1">
    <location>
        <begin position="33"/>
        <end position="42"/>
    </location>
</feature>
<protein>
    <submittedName>
        <fullName evidence="3">General transcription factor 3C polypeptide 4</fullName>
    </submittedName>
</protein>
<feature type="region of interest" description="Disordered" evidence="1">
    <location>
        <begin position="1"/>
        <end position="42"/>
    </location>
</feature>
<accession>A0AAD3N764</accession>
<dbReference type="Pfam" id="PF12657">
    <property type="entry name" value="TFIIIC_delta"/>
    <property type="match status" value="1"/>
</dbReference>
<keyword evidence="4" id="KW-1185">Reference proteome</keyword>
<proteinExistence type="predicted"/>
<evidence type="ECO:0000256" key="1">
    <source>
        <dbReference type="SAM" id="MobiDB-lite"/>
    </source>
</evidence>
<name>A0AAD3N764_LATJO</name>
<evidence type="ECO:0000313" key="4">
    <source>
        <dbReference type="Proteomes" id="UP001279410"/>
    </source>
</evidence>
<evidence type="ECO:0000313" key="3">
    <source>
        <dbReference type="EMBL" id="GLD66275.1"/>
    </source>
</evidence>
<dbReference type="Proteomes" id="UP001279410">
    <property type="component" value="Unassembled WGS sequence"/>
</dbReference>
<sequence>MTAVTNKWKNRRWEGGGGGRGGFVPDPEVVGGRGKEEGGRERVEEMEWGGGCKGLQYKLPVSPGSGNFSSVCISLWYSQQGHRVILESRCSEQARSIWCQGWWASLTPVHLMPTHSLSGPAPLHGANAAYNPGSALLNPAEEVPPSSPPALADITSPATENMAAASLSDSASSLPRNVVIKTEPETEGGLLFGSEGVPVKRDPVVSLVAPVSGLQPLAWSQDHRLAVCTTSSLSLMELVCDVHNNKQDLALHRTSIPVPTEAYKLRVGPATEQAQMTRAFSTHQTHHKASFLADK</sequence>
<dbReference type="AlphaFoldDB" id="A0AAD3N764"/>
<organism evidence="3 4">
    <name type="scientific">Lates japonicus</name>
    <name type="common">Japanese lates</name>
    <dbReference type="NCBI Taxonomy" id="270547"/>
    <lineage>
        <taxon>Eukaryota</taxon>
        <taxon>Metazoa</taxon>
        <taxon>Chordata</taxon>
        <taxon>Craniata</taxon>
        <taxon>Vertebrata</taxon>
        <taxon>Euteleostomi</taxon>
        <taxon>Actinopterygii</taxon>
        <taxon>Neopterygii</taxon>
        <taxon>Teleostei</taxon>
        <taxon>Neoteleostei</taxon>
        <taxon>Acanthomorphata</taxon>
        <taxon>Carangaria</taxon>
        <taxon>Carangaria incertae sedis</taxon>
        <taxon>Centropomidae</taxon>
        <taxon>Lates</taxon>
    </lineage>
</organism>
<comment type="caution">
    <text evidence="3">The sequence shown here is derived from an EMBL/GenBank/DDBJ whole genome shotgun (WGS) entry which is preliminary data.</text>
</comment>
<feature type="domain" description="Transcription factor IIIC 90kDa subunit N-terminal" evidence="2">
    <location>
        <begin position="219"/>
        <end position="284"/>
    </location>
</feature>
<gene>
    <name evidence="3" type="ORF">AKAME5_001768100</name>
</gene>
<reference evidence="3" key="1">
    <citation type="submission" date="2022-08" db="EMBL/GenBank/DDBJ databases">
        <title>Genome sequencing of akame (Lates japonicus).</title>
        <authorList>
            <person name="Hashiguchi Y."/>
            <person name="Takahashi H."/>
        </authorList>
    </citation>
    <scope>NUCLEOTIDE SEQUENCE</scope>
    <source>
        <strain evidence="3">Kochi</strain>
    </source>
</reference>
<dbReference type="InterPro" id="IPR024761">
    <property type="entry name" value="TFIIIC_delta_N"/>
</dbReference>